<feature type="region of interest" description="Disordered" evidence="1">
    <location>
        <begin position="55"/>
        <end position="132"/>
    </location>
</feature>
<name>A0ABN9RY00_9DINO</name>
<comment type="caution">
    <text evidence="2">The sequence shown here is derived from an EMBL/GenBank/DDBJ whole genome shotgun (WGS) entry which is preliminary data.</text>
</comment>
<evidence type="ECO:0000256" key="1">
    <source>
        <dbReference type="SAM" id="MobiDB-lite"/>
    </source>
</evidence>
<feature type="compositionally biased region" description="Low complexity" evidence="1">
    <location>
        <begin position="87"/>
        <end position="107"/>
    </location>
</feature>
<protein>
    <submittedName>
        <fullName evidence="2">Uncharacterized protein</fullName>
    </submittedName>
</protein>
<dbReference type="Proteomes" id="UP001189429">
    <property type="component" value="Unassembled WGS sequence"/>
</dbReference>
<sequence length="132" mass="14193">MSDATALVIRPFDASSGSADVFALMRIDAQGELEDHHVFYGPHWWKGFPSDPAAWPSWPRRVRQTGPPRLPASPPWTSRRSRPALRGSTWTPAGGAGAPRGRCSAGAWPPPERRERRAAPAPGAGACGSTSR</sequence>
<evidence type="ECO:0000313" key="3">
    <source>
        <dbReference type="Proteomes" id="UP001189429"/>
    </source>
</evidence>
<keyword evidence="3" id="KW-1185">Reference proteome</keyword>
<gene>
    <name evidence="2" type="ORF">PCOR1329_LOCUS24287</name>
</gene>
<organism evidence="2 3">
    <name type="scientific">Prorocentrum cordatum</name>
    <dbReference type="NCBI Taxonomy" id="2364126"/>
    <lineage>
        <taxon>Eukaryota</taxon>
        <taxon>Sar</taxon>
        <taxon>Alveolata</taxon>
        <taxon>Dinophyceae</taxon>
        <taxon>Prorocentrales</taxon>
        <taxon>Prorocentraceae</taxon>
        <taxon>Prorocentrum</taxon>
    </lineage>
</organism>
<accession>A0ABN9RY00</accession>
<dbReference type="EMBL" id="CAUYUJ010008336">
    <property type="protein sequence ID" value="CAK0823644.1"/>
    <property type="molecule type" value="Genomic_DNA"/>
</dbReference>
<evidence type="ECO:0000313" key="2">
    <source>
        <dbReference type="EMBL" id="CAK0823644.1"/>
    </source>
</evidence>
<proteinExistence type="predicted"/>
<reference evidence="2" key="1">
    <citation type="submission" date="2023-10" db="EMBL/GenBank/DDBJ databases">
        <authorList>
            <person name="Chen Y."/>
            <person name="Shah S."/>
            <person name="Dougan E. K."/>
            <person name="Thang M."/>
            <person name="Chan C."/>
        </authorList>
    </citation>
    <scope>NUCLEOTIDE SEQUENCE [LARGE SCALE GENOMIC DNA]</scope>
</reference>